<keyword evidence="7" id="KW-1185">Reference proteome</keyword>
<feature type="compositionally biased region" description="Polar residues" evidence="4">
    <location>
        <begin position="234"/>
        <end position="253"/>
    </location>
</feature>
<dbReference type="InterPro" id="IPR011257">
    <property type="entry name" value="DNA_glycosylase"/>
</dbReference>
<dbReference type="SMART" id="SM00384">
    <property type="entry name" value="AT_hook"/>
    <property type="match status" value="4"/>
</dbReference>
<feature type="region of interest" description="Disordered" evidence="4">
    <location>
        <begin position="670"/>
        <end position="1024"/>
    </location>
</feature>
<proteinExistence type="predicted"/>
<dbReference type="InterPro" id="IPR016177">
    <property type="entry name" value="DNA-bd_dom_sf"/>
</dbReference>
<feature type="compositionally biased region" description="Basic and acidic residues" evidence="4">
    <location>
        <begin position="412"/>
        <end position="425"/>
    </location>
</feature>
<feature type="compositionally biased region" description="Polar residues" evidence="4">
    <location>
        <begin position="261"/>
        <end position="277"/>
    </location>
</feature>
<feature type="compositionally biased region" description="Basic and acidic residues" evidence="4">
    <location>
        <begin position="831"/>
        <end position="842"/>
    </location>
</feature>
<feature type="compositionally biased region" description="Polar residues" evidence="4">
    <location>
        <begin position="129"/>
        <end position="138"/>
    </location>
</feature>
<dbReference type="Gene3D" id="1.10.340.30">
    <property type="entry name" value="Hypothetical protein, domain 2"/>
    <property type="match status" value="1"/>
</dbReference>
<dbReference type="PROSITE" id="PS50982">
    <property type="entry name" value="MBD"/>
    <property type="match status" value="1"/>
</dbReference>
<keyword evidence="3" id="KW-0539">Nucleus</keyword>
<dbReference type="GO" id="GO:0003824">
    <property type="term" value="F:catalytic activity"/>
    <property type="evidence" value="ECO:0007669"/>
    <property type="project" value="InterPro"/>
</dbReference>
<feature type="compositionally biased region" description="Basic and acidic residues" evidence="4">
    <location>
        <begin position="61"/>
        <end position="77"/>
    </location>
</feature>
<dbReference type="PRINTS" id="PR00929">
    <property type="entry name" value="ATHOOK"/>
</dbReference>
<dbReference type="PANTHER" id="PTHR15074:SF0">
    <property type="entry name" value="METHYL-CPG-BINDING DOMAIN PROTEIN 4-LIKE PROTEIN"/>
    <property type="match status" value="1"/>
</dbReference>
<comment type="caution">
    <text evidence="6">The sequence shown here is derived from an EMBL/GenBank/DDBJ whole genome shotgun (WGS) entry which is preliminary data.</text>
</comment>
<feature type="region of interest" description="Disordered" evidence="4">
    <location>
        <begin position="185"/>
        <end position="461"/>
    </location>
</feature>
<feature type="domain" description="MBD" evidence="5">
    <location>
        <begin position="464"/>
        <end position="535"/>
    </location>
</feature>
<dbReference type="InterPro" id="IPR001739">
    <property type="entry name" value="Methyl_CpG_DNA-bd"/>
</dbReference>
<feature type="compositionally biased region" description="Basic residues" evidence="4">
    <location>
        <begin position="883"/>
        <end position="893"/>
    </location>
</feature>
<dbReference type="EMBL" id="BLXT01004610">
    <property type="protein sequence ID" value="GFO15651.1"/>
    <property type="molecule type" value="Genomic_DNA"/>
</dbReference>
<dbReference type="PANTHER" id="PTHR15074">
    <property type="entry name" value="METHYL-CPG-BINDING PROTEIN"/>
    <property type="match status" value="1"/>
</dbReference>
<organism evidence="6 7">
    <name type="scientific">Plakobranchus ocellatus</name>
    <dbReference type="NCBI Taxonomy" id="259542"/>
    <lineage>
        <taxon>Eukaryota</taxon>
        <taxon>Metazoa</taxon>
        <taxon>Spiralia</taxon>
        <taxon>Lophotrochozoa</taxon>
        <taxon>Mollusca</taxon>
        <taxon>Gastropoda</taxon>
        <taxon>Heterobranchia</taxon>
        <taxon>Euthyneura</taxon>
        <taxon>Panpulmonata</taxon>
        <taxon>Sacoglossa</taxon>
        <taxon>Placobranchoidea</taxon>
        <taxon>Plakobranchidae</taxon>
        <taxon>Plakobranchus</taxon>
    </lineage>
</organism>
<reference evidence="6 7" key="1">
    <citation type="journal article" date="2021" name="Elife">
        <title>Chloroplast acquisition without the gene transfer in kleptoplastic sea slugs, Plakobranchus ocellatus.</title>
        <authorList>
            <person name="Maeda T."/>
            <person name="Takahashi S."/>
            <person name="Yoshida T."/>
            <person name="Shimamura S."/>
            <person name="Takaki Y."/>
            <person name="Nagai Y."/>
            <person name="Toyoda A."/>
            <person name="Suzuki Y."/>
            <person name="Arimoto A."/>
            <person name="Ishii H."/>
            <person name="Satoh N."/>
            <person name="Nishiyama T."/>
            <person name="Hasebe M."/>
            <person name="Maruyama T."/>
            <person name="Minagawa J."/>
            <person name="Obokata J."/>
            <person name="Shigenobu S."/>
        </authorList>
    </citation>
    <scope>NUCLEOTIDE SEQUENCE [LARGE SCALE GENOMIC DNA]</scope>
</reference>
<feature type="compositionally biased region" description="Basic and acidic residues" evidence="4">
    <location>
        <begin position="861"/>
        <end position="877"/>
    </location>
</feature>
<feature type="compositionally biased region" description="Pro residues" evidence="4">
    <location>
        <begin position="443"/>
        <end position="456"/>
    </location>
</feature>
<sequence>MENSESTQPVPPEESSEGKDEHEEIALESDQITAEIGNGIVSLESESRSEADFVSAAEEESANKDGADASQQEERQNPDNLVTEEDATLASSTALIEEVSLETTTAYKEAIEMAQEEAVEKLESKELVQDTNITSVENTQRHDNEEVETSHNMETGLEDHEEIAANEITSAGVTEGEDKNDALCEDQEPCFNENEGTNNEIDDIQEKELGTGTDNAERPEEPLEERAAVESPAATDSQQNMLPSGKTQNTEENFNMEELATEQSNMENDDVGQSQSEVRGHQAAPETSNEPKDNVVAQTVGDSLNDDLDLEPVALTGVSQETEENLRLEPASRDENEEQGHTEVEDKAKTFSEETRPADDTSDQAMTEEDIRPLSNADMPGDMETAASECLSDTSGVETPSPASAGRKRQRKETAKVKELKDAKMFKKLWPTVAEQAKEKPKPSPPTPKPAPPADPPFTTKSGQAIIDMEQHGLPSGWGMQVVKRRGGATAGKYDIYYYSPERKKLRSRAEVGGYALQKGIDLNLNLFEFGPARLMERGLIVDDGTPVKATPTKTDGAVSKAKVLLANKKLSSKKHPKAIAGTTEKLPKAESGGVKKAKAGHLETKSLFKHSKLSVADDQTQLKTKINAAAPEPGKEQQRLKKLVIKMPFGSGSKVKMTKKVSSQITSYFASEDLDEEPSSLVIDEPSDTKGKIEVAALPESSEMFTRIASPKKKRGRPPKNAVTPQGSPAKKKENKLSSNLSYLQMDTPKGKQKENKSEVVTLAMDSSASQTNNTGHLSQDMAELEHLSQDNSHLQTVSQGVAPSSGKKQRGRRRKSQQQVEQPLQSPHPDVEDAHSKMLEEAPEMMELAQNAGIDAEIMEDKDMSFDADGEKDKSPVNTALKKKKRGRPPKRVSEVIASPKKSSTEPDAPDISAPYDSGKEDKQNESVMSLSPDPKAMSLSPDPNAMSLSPDPKAMSLSPDPNAMSLSPDLNPPSATQLSPPTVKRRGRPPKIKRKSLKVLGGNKGSTNQTQFPGKENEDLKDASACSLEDNQDGTPVTDGQSIQNGHNGLEVQEITAEMIMTKEPKPAFSKYFKKPGLARPKLKRDSSWVPPKSPFFLVQESLFHDPWKLLVATIFLNKTSGRQAIPTLWKFLNHWPTPELACQAEEEDMADVLFPIGLNYTRAHTIKRFSEEFLTKKWTYPIELHGIGKYGNDSYRIFCVNEWKEVKPTDHKLNDYHQWLTANQSRLGLS</sequence>
<feature type="compositionally biased region" description="Basic residues" evidence="4">
    <location>
        <begin position="809"/>
        <end position="818"/>
    </location>
</feature>
<feature type="compositionally biased region" description="Basic and acidic residues" evidence="4">
    <location>
        <begin position="204"/>
        <end position="228"/>
    </location>
</feature>
<gene>
    <name evidence="6" type="ORF">PoB_004215600</name>
</gene>
<protein>
    <submittedName>
        <fullName evidence="6">Methyl-cpg-binding domain protein 4</fullName>
    </submittedName>
</protein>
<feature type="compositionally biased region" description="Basic and acidic residues" evidence="4">
    <location>
        <begin position="324"/>
        <end position="359"/>
    </location>
</feature>
<dbReference type="GO" id="GO:0006281">
    <property type="term" value="P:DNA repair"/>
    <property type="evidence" value="ECO:0007669"/>
    <property type="project" value="InterPro"/>
</dbReference>
<feature type="region of interest" description="Disordered" evidence="4">
    <location>
        <begin position="122"/>
        <end position="155"/>
    </location>
</feature>
<feature type="compositionally biased region" description="Basic and acidic residues" evidence="4">
    <location>
        <begin position="16"/>
        <end position="25"/>
    </location>
</feature>
<dbReference type="Proteomes" id="UP000735302">
    <property type="component" value="Unassembled WGS sequence"/>
</dbReference>
<dbReference type="InterPro" id="IPR045138">
    <property type="entry name" value="MeCP2/MBD4"/>
</dbReference>
<dbReference type="Pfam" id="PF01429">
    <property type="entry name" value="MBD"/>
    <property type="match status" value="1"/>
</dbReference>
<dbReference type="InterPro" id="IPR017956">
    <property type="entry name" value="AT_hook_DNA-bd_motif"/>
</dbReference>
<accession>A0AAV4B5E5</accession>
<feature type="compositionally biased region" description="Basic residues" evidence="4">
    <location>
        <begin position="986"/>
        <end position="1000"/>
    </location>
</feature>
<evidence type="ECO:0000313" key="7">
    <source>
        <dbReference type="Proteomes" id="UP000735302"/>
    </source>
</evidence>
<dbReference type="SUPFAM" id="SSF48150">
    <property type="entry name" value="DNA-glycosylase"/>
    <property type="match status" value="1"/>
</dbReference>
<feature type="region of interest" description="Disordered" evidence="4">
    <location>
        <begin position="1"/>
        <end position="88"/>
    </location>
</feature>
<dbReference type="GO" id="GO:0003677">
    <property type="term" value="F:DNA binding"/>
    <property type="evidence" value="ECO:0007669"/>
    <property type="project" value="InterPro"/>
</dbReference>
<evidence type="ECO:0000259" key="5">
    <source>
        <dbReference type="PROSITE" id="PS50982"/>
    </source>
</evidence>
<evidence type="ECO:0000313" key="6">
    <source>
        <dbReference type="EMBL" id="GFO15651.1"/>
    </source>
</evidence>
<feature type="compositionally biased region" description="Polar residues" evidence="4">
    <location>
        <begin position="391"/>
        <end position="402"/>
    </location>
</feature>
<evidence type="ECO:0000256" key="3">
    <source>
        <dbReference type="ARBA" id="ARBA00023242"/>
    </source>
</evidence>
<keyword evidence="2" id="KW-0597">Phosphoprotein</keyword>
<evidence type="ECO:0000256" key="4">
    <source>
        <dbReference type="SAM" id="MobiDB-lite"/>
    </source>
</evidence>
<dbReference type="Gene3D" id="3.30.890.10">
    <property type="entry name" value="Methyl-cpg-binding Protein 2, Chain A"/>
    <property type="match status" value="1"/>
</dbReference>
<evidence type="ECO:0000256" key="2">
    <source>
        <dbReference type="ARBA" id="ARBA00022553"/>
    </source>
</evidence>
<feature type="compositionally biased region" description="Polar residues" evidence="4">
    <location>
        <begin position="791"/>
        <end position="804"/>
    </location>
</feature>
<dbReference type="GO" id="GO:0005634">
    <property type="term" value="C:nucleus"/>
    <property type="evidence" value="ECO:0007669"/>
    <property type="project" value="UniProtKB-SubCell"/>
</dbReference>
<dbReference type="FunFam" id="1.10.340.30:FF:000007">
    <property type="entry name" value="Methyl-CpG-binding domain protein 4"/>
    <property type="match status" value="1"/>
</dbReference>
<dbReference type="SMART" id="SM00391">
    <property type="entry name" value="MBD"/>
    <property type="match status" value="1"/>
</dbReference>
<evidence type="ECO:0000256" key="1">
    <source>
        <dbReference type="ARBA" id="ARBA00004123"/>
    </source>
</evidence>
<dbReference type="AlphaFoldDB" id="A0AAV4B5E5"/>
<feature type="compositionally biased region" description="Polar residues" evidence="4">
    <location>
        <begin position="766"/>
        <end position="779"/>
    </location>
</feature>
<feature type="compositionally biased region" description="Basic and acidic residues" evidence="4">
    <location>
        <begin position="139"/>
        <end position="151"/>
    </location>
</feature>
<name>A0AAV4B5E5_9GAST</name>
<feature type="compositionally biased region" description="Basic and acidic residues" evidence="4">
    <location>
        <begin position="750"/>
        <end position="759"/>
    </location>
</feature>
<dbReference type="SUPFAM" id="SSF54171">
    <property type="entry name" value="DNA-binding domain"/>
    <property type="match status" value="1"/>
</dbReference>
<comment type="subcellular location">
    <subcellularLocation>
        <location evidence="1">Nucleus</location>
    </subcellularLocation>
</comment>